<protein>
    <recommendedName>
        <fullName evidence="5">Zn(2)-C6 fungal-type domain-containing protein</fullName>
    </recommendedName>
</protein>
<dbReference type="InterPro" id="IPR050613">
    <property type="entry name" value="Sec_Metabolite_Reg"/>
</dbReference>
<evidence type="ECO:0000256" key="1">
    <source>
        <dbReference type="ARBA" id="ARBA00004123"/>
    </source>
</evidence>
<dbReference type="CDD" id="cd00067">
    <property type="entry name" value="GAL4"/>
    <property type="match status" value="1"/>
</dbReference>
<dbReference type="AlphaFoldDB" id="A0A0A1TEA9"/>
<dbReference type="PANTHER" id="PTHR31001">
    <property type="entry name" value="UNCHARACTERIZED TRANSCRIPTIONAL REGULATORY PROTEIN"/>
    <property type="match status" value="1"/>
</dbReference>
<comment type="subcellular location">
    <subcellularLocation>
        <location evidence="1">Nucleus</location>
    </subcellularLocation>
</comment>
<evidence type="ECO:0000313" key="7">
    <source>
        <dbReference type="Proteomes" id="UP000039046"/>
    </source>
</evidence>
<dbReference type="CDD" id="cd12148">
    <property type="entry name" value="fungal_TF_MHR"/>
    <property type="match status" value="1"/>
</dbReference>
<dbReference type="GO" id="GO:0008270">
    <property type="term" value="F:zinc ion binding"/>
    <property type="evidence" value="ECO:0007669"/>
    <property type="project" value="InterPro"/>
</dbReference>
<dbReference type="GO" id="GO:0006351">
    <property type="term" value="P:DNA-templated transcription"/>
    <property type="evidence" value="ECO:0007669"/>
    <property type="project" value="InterPro"/>
</dbReference>
<dbReference type="GO" id="GO:0000981">
    <property type="term" value="F:DNA-binding transcription factor activity, RNA polymerase II-specific"/>
    <property type="evidence" value="ECO:0007669"/>
    <property type="project" value="InterPro"/>
</dbReference>
<keyword evidence="2" id="KW-0479">Metal-binding</keyword>
<dbReference type="STRING" id="1531966.A0A0A1TEA9"/>
<feature type="compositionally biased region" description="Basic and acidic residues" evidence="4">
    <location>
        <begin position="118"/>
        <end position="129"/>
    </location>
</feature>
<evidence type="ECO:0000259" key="5">
    <source>
        <dbReference type="PROSITE" id="PS50048"/>
    </source>
</evidence>
<dbReference type="HOGENOM" id="CLU_022815_0_0_1"/>
<accession>A0A0A1TEA9</accession>
<dbReference type="InterPro" id="IPR007219">
    <property type="entry name" value="XnlR_reg_dom"/>
</dbReference>
<evidence type="ECO:0000256" key="3">
    <source>
        <dbReference type="ARBA" id="ARBA00023242"/>
    </source>
</evidence>
<evidence type="ECO:0000256" key="4">
    <source>
        <dbReference type="SAM" id="MobiDB-lite"/>
    </source>
</evidence>
<dbReference type="GO" id="GO:0003677">
    <property type="term" value="F:DNA binding"/>
    <property type="evidence" value="ECO:0007669"/>
    <property type="project" value="InterPro"/>
</dbReference>
<feature type="region of interest" description="Disordered" evidence="4">
    <location>
        <begin position="97"/>
        <end position="140"/>
    </location>
</feature>
<dbReference type="SMART" id="SM00906">
    <property type="entry name" value="Fungal_trans"/>
    <property type="match status" value="1"/>
</dbReference>
<dbReference type="PROSITE" id="PS50048">
    <property type="entry name" value="ZN2_CY6_FUNGAL_2"/>
    <property type="match status" value="1"/>
</dbReference>
<dbReference type="GO" id="GO:0005634">
    <property type="term" value="C:nucleus"/>
    <property type="evidence" value="ECO:0007669"/>
    <property type="project" value="UniProtKB-SubCell"/>
</dbReference>
<dbReference type="Gene3D" id="4.10.240.10">
    <property type="entry name" value="Zn(2)-C6 fungal-type DNA-binding domain"/>
    <property type="match status" value="1"/>
</dbReference>
<proteinExistence type="predicted"/>
<dbReference type="EMBL" id="CDHN01000002">
    <property type="protein sequence ID" value="CEJ87933.1"/>
    <property type="molecule type" value="Genomic_DNA"/>
</dbReference>
<keyword evidence="3" id="KW-0539">Nucleus</keyword>
<dbReference type="SUPFAM" id="SSF57701">
    <property type="entry name" value="Zn2/Cys6 DNA-binding domain"/>
    <property type="match status" value="1"/>
</dbReference>
<organism evidence="6 7">
    <name type="scientific">[Torrubiella] hemipterigena</name>
    <dbReference type="NCBI Taxonomy" id="1531966"/>
    <lineage>
        <taxon>Eukaryota</taxon>
        <taxon>Fungi</taxon>
        <taxon>Dikarya</taxon>
        <taxon>Ascomycota</taxon>
        <taxon>Pezizomycotina</taxon>
        <taxon>Sordariomycetes</taxon>
        <taxon>Hypocreomycetidae</taxon>
        <taxon>Hypocreales</taxon>
        <taxon>Clavicipitaceae</taxon>
        <taxon>Clavicipitaceae incertae sedis</taxon>
        <taxon>'Torrubiella' clade</taxon>
    </lineage>
</organism>
<sequence>MEPATNTTDTEVPRRNSRKRLRRTLSCLPCRLRKVRCDRLVPCQNCCRRGHEDQCRRNPPEGAVLTTASRTAPSTRNIHAHPSLGFPTDIPQTVITPSQQVLPPTPSSVAPGENEASGSRHESRDKDRGNPTGIPDMAFKSMQGNVYSGTGEAADGSRSVASAILFRPNDMLQQCVLDESATFWKQYLIGVLPAQTQCDIFVSYFFENLNWMYHAIHGPSFRSDYAALWNSPVDDVDLVFLSLVFMILGLGAFFAPSSITEAVGLNADTLARLHRRWYAASRQALQAGEFDSKPTLMAVQVFIVSQSYWYCTKNMEALNSHMGQTIRIAQALGLDKEAPPSITDCIEREMRHRIWWDLVSSDTFQSMCLGRPTLLQAHESTVPFPSNCNDVDMTPTSIYDRSVTEATEMSIHCFRAKLFRILNKLYIDNGAHLSSYDFVAGIDVELAAVIDSYPWHMKDDASYVKSHLPPSSATAFMWMRHALHSAICLQRVRMFRPFLNPVVGDSWHRCVEASTSALAVYKTLREPDVAQFQRSQKMHVGAYQVFSVAIALAMFLLVEMPSNPESTRADIELVISDLNSHSASVDDSRLILLISDGCRVIQRILALYDARCARRHAMTGGEASGDDSALQEEAITALVPAIAPVFGGEPSAQRYLERCFTANTENLASSNLASLPDGFLDIGAWDALLDPTQQMGKGMGEFWLEMTALGLTPWDS</sequence>
<dbReference type="InterPro" id="IPR036864">
    <property type="entry name" value="Zn2-C6_fun-type_DNA-bd_sf"/>
</dbReference>
<evidence type="ECO:0000313" key="6">
    <source>
        <dbReference type="EMBL" id="CEJ87933.1"/>
    </source>
</evidence>
<dbReference type="Pfam" id="PF04082">
    <property type="entry name" value="Fungal_trans"/>
    <property type="match status" value="1"/>
</dbReference>
<name>A0A0A1TEA9_9HYPO</name>
<dbReference type="Proteomes" id="UP000039046">
    <property type="component" value="Unassembled WGS sequence"/>
</dbReference>
<reference evidence="6 7" key="1">
    <citation type="journal article" date="2015" name="Genome Announc.">
        <title>Draft Genome Sequence and Gene Annotation of the Entomopathogenic Fungus Verticillium hemipterigenum.</title>
        <authorList>
            <person name="Horn F."/>
            <person name="Habel A."/>
            <person name="Scharf D.H."/>
            <person name="Dworschak J."/>
            <person name="Brakhage A.A."/>
            <person name="Guthke R."/>
            <person name="Hertweck C."/>
            <person name="Linde J."/>
        </authorList>
    </citation>
    <scope>NUCLEOTIDE SEQUENCE [LARGE SCALE GENOMIC DNA]</scope>
</reference>
<feature type="domain" description="Zn(2)-C6 fungal-type" evidence="5">
    <location>
        <begin position="26"/>
        <end position="57"/>
    </location>
</feature>
<evidence type="ECO:0000256" key="2">
    <source>
        <dbReference type="ARBA" id="ARBA00022723"/>
    </source>
</evidence>
<gene>
    <name evidence="6" type="ORF">VHEMI04558</name>
</gene>
<dbReference type="OrthoDB" id="410267at2759"/>
<dbReference type="Pfam" id="PF00172">
    <property type="entry name" value="Zn_clus"/>
    <property type="match status" value="1"/>
</dbReference>
<dbReference type="InterPro" id="IPR001138">
    <property type="entry name" value="Zn2Cys6_DnaBD"/>
</dbReference>
<dbReference type="PROSITE" id="PS00463">
    <property type="entry name" value="ZN2_CY6_FUNGAL_1"/>
    <property type="match status" value="1"/>
</dbReference>
<keyword evidence="7" id="KW-1185">Reference proteome</keyword>